<comment type="caution">
    <text evidence="2">The sequence shown here is derived from an EMBL/GenBank/DDBJ whole genome shotgun (WGS) entry which is preliminary data.</text>
</comment>
<proteinExistence type="predicted"/>
<organism evidence="2 3">
    <name type="scientific">Apodospora peruviana</name>
    <dbReference type="NCBI Taxonomy" id="516989"/>
    <lineage>
        <taxon>Eukaryota</taxon>
        <taxon>Fungi</taxon>
        <taxon>Dikarya</taxon>
        <taxon>Ascomycota</taxon>
        <taxon>Pezizomycotina</taxon>
        <taxon>Sordariomycetes</taxon>
        <taxon>Sordariomycetidae</taxon>
        <taxon>Sordariales</taxon>
        <taxon>Lasiosphaeriaceae</taxon>
        <taxon>Apodospora</taxon>
    </lineage>
</organism>
<feature type="signal peptide" evidence="1">
    <location>
        <begin position="1"/>
        <end position="18"/>
    </location>
</feature>
<sequence length="147" mass="15376">MLLKVIFSAAFLALSVNAVAIARAPGKSFKFQVENNKGKYFLGEAGVATQDETKALVCELAADVLKCAGKGFPDFKAGDMLKLAPAATGAGSAGWSVDASDNIVWAAKPKVQFSIGINGASDVYAEVCPHHWQSNEHGTAKAVYVTV</sequence>
<accession>A0AAE0HUY6</accession>
<evidence type="ECO:0000256" key="1">
    <source>
        <dbReference type="SAM" id="SignalP"/>
    </source>
</evidence>
<reference evidence="2" key="2">
    <citation type="submission" date="2023-06" db="EMBL/GenBank/DDBJ databases">
        <authorList>
            <consortium name="Lawrence Berkeley National Laboratory"/>
            <person name="Haridas S."/>
            <person name="Hensen N."/>
            <person name="Bonometti L."/>
            <person name="Westerberg I."/>
            <person name="Brannstrom I.O."/>
            <person name="Guillou S."/>
            <person name="Cros-Aarteil S."/>
            <person name="Calhoun S."/>
            <person name="Kuo A."/>
            <person name="Mondo S."/>
            <person name="Pangilinan J."/>
            <person name="Riley R."/>
            <person name="Labutti K."/>
            <person name="Andreopoulos B."/>
            <person name="Lipzen A."/>
            <person name="Chen C."/>
            <person name="Yanf M."/>
            <person name="Daum C."/>
            <person name="Ng V."/>
            <person name="Clum A."/>
            <person name="Steindorff A."/>
            <person name="Ohm R."/>
            <person name="Martin F."/>
            <person name="Silar P."/>
            <person name="Natvig D."/>
            <person name="Lalanne C."/>
            <person name="Gautier V."/>
            <person name="Ament-Velasquez S.L."/>
            <person name="Kruys A."/>
            <person name="Hutchinson M.I."/>
            <person name="Powell A.J."/>
            <person name="Barry K."/>
            <person name="Miller A.N."/>
            <person name="Grigoriev I.V."/>
            <person name="Debuchy R."/>
            <person name="Gladieux P."/>
            <person name="Thoren M.H."/>
            <person name="Johannesson H."/>
        </authorList>
    </citation>
    <scope>NUCLEOTIDE SEQUENCE</scope>
    <source>
        <strain evidence="2">CBS 118394</strain>
    </source>
</reference>
<dbReference type="AlphaFoldDB" id="A0AAE0HUY6"/>
<name>A0AAE0HUY6_9PEZI</name>
<protein>
    <submittedName>
        <fullName evidence="2">Uncharacterized protein</fullName>
    </submittedName>
</protein>
<keyword evidence="1" id="KW-0732">Signal</keyword>
<reference evidence="2" key="1">
    <citation type="journal article" date="2023" name="Mol. Phylogenet. Evol.">
        <title>Genome-scale phylogeny and comparative genomics of the fungal order Sordariales.</title>
        <authorList>
            <person name="Hensen N."/>
            <person name="Bonometti L."/>
            <person name="Westerberg I."/>
            <person name="Brannstrom I.O."/>
            <person name="Guillou S."/>
            <person name="Cros-Aarteil S."/>
            <person name="Calhoun S."/>
            <person name="Haridas S."/>
            <person name="Kuo A."/>
            <person name="Mondo S."/>
            <person name="Pangilinan J."/>
            <person name="Riley R."/>
            <person name="LaButti K."/>
            <person name="Andreopoulos B."/>
            <person name="Lipzen A."/>
            <person name="Chen C."/>
            <person name="Yan M."/>
            <person name="Daum C."/>
            <person name="Ng V."/>
            <person name="Clum A."/>
            <person name="Steindorff A."/>
            <person name="Ohm R.A."/>
            <person name="Martin F."/>
            <person name="Silar P."/>
            <person name="Natvig D.O."/>
            <person name="Lalanne C."/>
            <person name="Gautier V."/>
            <person name="Ament-Velasquez S.L."/>
            <person name="Kruys A."/>
            <person name="Hutchinson M.I."/>
            <person name="Powell A.J."/>
            <person name="Barry K."/>
            <person name="Miller A.N."/>
            <person name="Grigoriev I.V."/>
            <person name="Debuchy R."/>
            <person name="Gladieux P."/>
            <person name="Hiltunen Thoren M."/>
            <person name="Johannesson H."/>
        </authorList>
    </citation>
    <scope>NUCLEOTIDE SEQUENCE</scope>
    <source>
        <strain evidence="2">CBS 118394</strain>
    </source>
</reference>
<dbReference type="EMBL" id="JAUEDM010000007">
    <property type="protein sequence ID" value="KAK3313359.1"/>
    <property type="molecule type" value="Genomic_DNA"/>
</dbReference>
<keyword evidence="3" id="KW-1185">Reference proteome</keyword>
<feature type="chain" id="PRO_5042133342" evidence="1">
    <location>
        <begin position="19"/>
        <end position="147"/>
    </location>
</feature>
<evidence type="ECO:0000313" key="2">
    <source>
        <dbReference type="EMBL" id="KAK3313359.1"/>
    </source>
</evidence>
<dbReference type="Proteomes" id="UP001283341">
    <property type="component" value="Unassembled WGS sequence"/>
</dbReference>
<gene>
    <name evidence="2" type="ORF">B0H66DRAFT_629122</name>
</gene>
<evidence type="ECO:0000313" key="3">
    <source>
        <dbReference type="Proteomes" id="UP001283341"/>
    </source>
</evidence>